<dbReference type="AlphaFoldDB" id="A0A6M6JI02"/>
<dbReference type="Proteomes" id="UP000505377">
    <property type="component" value="Chromosome"/>
</dbReference>
<reference evidence="2 3" key="1">
    <citation type="submission" date="2020-05" db="EMBL/GenBank/DDBJ databases">
        <authorList>
            <person name="Mo P."/>
        </authorList>
    </citation>
    <scope>NUCLEOTIDE SEQUENCE [LARGE SCALE GENOMIC DNA]</scope>
    <source>
        <strain evidence="2 3">Gen01</strain>
    </source>
</reference>
<evidence type="ECO:0000313" key="3">
    <source>
        <dbReference type="Proteomes" id="UP000505377"/>
    </source>
</evidence>
<name>A0A6M6JI02_9PSEU</name>
<accession>A0A6M6JI02</accession>
<dbReference type="RefSeq" id="WP_172158284.1">
    <property type="nucleotide sequence ID" value="NZ_CP053564.1"/>
</dbReference>
<dbReference type="EMBL" id="CP053564">
    <property type="protein sequence ID" value="QJY46680.1"/>
    <property type="molecule type" value="Genomic_DNA"/>
</dbReference>
<feature type="region of interest" description="Disordered" evidence="1">
    <location>
        <begin position="67"/>
        <end position="89"/>
    </location>
</feature>
<gene>
    <name evidence="2" type="ORF">HOP40_13325</name>
</gene>
<sequence>MIPLGDRTVTVAYLGGPADGHTRPYQRAAGCMPDLVDGYQLVGPHPFDATVWRYAWAYTHTGRRQPCSAGCEQYPGSRCPSAGRRRQTA</sequence>
<proteinExistence type="predicted"/>
<organism evidence="2 3">
    <name type="scientific">Pseudonocardia broussonetiae</name>
    <dbReference type="NCBI Taxonomy" id="2736640"/>
    <lineage>
        <taxon>Bacteria</taxon>
        <taxon>Bacillati</taxon>
        <taxon>Actinomycetota</taxon>
        <taxon>Actinomycetes</taxon>
        <taxon>Pseudonocardiales</taxon>
        <taxon>Pseudonocardiaceae</taxon>
        <taxon>Pseudonocardia</taxon>
    </lineage>
</organism>
<dbReference type="KEGG" id="pbro:HOP40_13325"/>
<keyword evidence="3" id="KW-1185">Reference proteome</keyword>
<protein>
    <submittedName>
        <fullName evidence="2">Uncharacterized protein</fullName>
    </submittedName>
</protein>
<evidence type="ECO:0000313" key="2">
    <source>
        <dbReference type="EMBL" id="QJY46680.1"/>
    </source>
</evidence>
<evidence type="ECO:0000256" key="1">
    <source>
        <dbReference type="SAM" id="MobiDB-lite"/>
    </source>
</evidence>